<evidence type="ECO:0000313" key="1">
    <source>
        <dbReference type="EMBL" id="EIE87983.1"/>
    </source>
</evidence>
<protein>
    <submittedName>
        <fullName evidence="1">Uncharacterized protein</fullName>
    </submittedName>
</protein>
<proteinExistence type="predicted"/>
<dbReference type="InParanoid" id="I1CHQ3"/>
<gene>
    <name evidence="1" type="ORF">RO3G_12694</name>
</gene>
<dbReference type="Proteomes" id="UP000009138">
    <property type="component" value="Unassembled WGS sequence"/>
</dbReference>
<name>I1CHQ3_RHIO9</name>
<dbReference type="VEuPathDB" id="FungiDB:RO3G_12694"/>
<reference evidence="1 2" key="1">
    <citation type="journal article" date="2009" name="PLoS Genet.">
        <title>Genomic analysis of the basal lineage fungus Rhizopus oryzae reveals a whole-genome duplication.</title>
        <authorList>
            <person name="Ma L.-J."/>
            <person name="Ibrahim A.S."/>
            <person name="Skory C."/>
            <person name="Grabherr M.G."/>
            <person name="Burger G."/>
            <person name="Butler M."/>
            <person name="Elias M."/>
            <person name="Idnurm A."/>
            <person name="Lang B.F."/>
            <person name="Sone T."/>
            <person name="Abe A."/>
            <person name="Calvo S.E."/>
            <person name="Corrochano L.M."/>
            <person name="Engels R."/>
            <person name="Fu J."/>
            <person name="Hansberg W."/>
            <person name="Kim J.-M."/>
            <person name="Kodira C.D."/>
            <person name="Koehrsen M.J."/>
            <person name="Liu B."/>
            <person name="Miranda-Saavedra D."/>
            <person name="O'Leary S."/>
            <person name="Ortiz-Castellanos L."/>
            <person name="Poulter R."/>
            <person name="Rodriguez-Romero J."/>
            <person name="Ruiz-Herrera J."/>
            <person name="Shen Y.-Q."/>
            <person name="Zeng Q."/>
            <person name="Galagan J."/>
            <person name="Birren B.W."/>
            <person name="Cuomo C.A."/>
            <person name="Wickes B.L."/>
        </authorList>
    </citation>
    <scope>NUCLEOTIDE SEQUENCE [LARGE SCALE GENOMIC DNA]</scope>
    <source>
        <strain evidence="2">RA 99-880 / ATCC MYA-4621 / FGSC 9543 / NRRL 43880</strain>
    </source>
</reference>
<evidence type="ECO:0000313" key="2">
    <source>
        <dbReference type="Proteomes" id="UP000009138"/>
    </source>
</evidence>
<dbReference type="AlphaFoldDB" id="I1CHQ3"/>
<accession>I1CHQ3</accession>
<dbReference type="EMBL" id="CH476742">
    <property type="protein sequence ID" value="EIE87983.1"/>
    <property type="molecule type" value="Genomic_DNA"/>
</dbReference>
<dbReference type="GeneID" id="93619659"/>
<sequence length="30" mass="3523">MLNAFFVVFPKRYSLDVKPLCLQHAEDLEV</sequence>
<dbReference type="RefSeq" id="XP_067523379.1">
    <property type="nucleotide sequence ID" value="XM_067667278.1"/>
</dbReference>
<organism evidence="1 2">
    <name type="scientific">Rhizopus delemar (strain RA 99-880 / ATCC MYA-4621 / FGSC 9543 / NRRL 43880)</name>
    <name type="common">Mucormycosis agent</name>
    <name type="synonym">Rhizopus arrhizus var. delemar</name>
    <dbReference type="NCBI Taxonomy" id="246409"/>
    <lineage>
        <taxon>Eukaryota</taxon>
        <taxon>Fungi</taxon>
        <taxon>Fungi incertae sedis</taxon>
        <taxon>Mucoromycota</taxon>
        <taxon>Mucoromycotina</taxon>
        <taxon>Mucoromycetes</taxon>
        <taxon>Mucorales</taxon>
        <taxon>Mucorineae</taxon>
        <taxon>Rhizopodaceae</taxon>
        <taxon>Rhizopus</taxon>
    </lineage>
</organism>
<keyword evidence="2" id="KW-1185">Reference proteome</keyword>